<dbReference type="SMART" id="SM01195">
    <property type="entry name" value="FA"/>
    <property type="match status" value="1"/>
</dbReference>
<dbReference type="PRINTS" id="PR00661">
    <property type="entry name" value="ERMFAMILY"/>
</dbReference>
<dbReference type="Pfam" id="PF09379">
    <property type="entry name" value="FERM_N"/>
    <property type="match status" value="1"/>
</dbReference>
<dbReference type="InterPro" id="IPR018979">
    <property type="entry name" value="FERM_N"/>
</dbReference>
<feature type="region of interest" description="Disordered" evidence="4">
    <location>
        <begin position="1885"/>
        <end position="1918"/>
    </location>
</feature>
<dbReference type="InterPro" id="IPR011993">
    <property type="entry name" value="PH-like_dom_sf"/>
</dbReference>
<organism evidence="8">
    <name type="scientific">Thelazia callipaeda</name>
    <name type="common">Oriental eyeworm</name>
    <name type="synonym">Parasitic nematode</name>
    <dbReference type="NCBI Taxonomy" id="103827"/>
    <lineage>
        <taxon>Eukaryota</taxon>
        <taxon>Metazoa</taxon>
        <taxon>Ecdysozoa</taxon>
        <taxon>Nematoda</taxon>
        <taxon>Chromadorea</taxon>
        <taxon>Rhabditida</taxon>
        <taxon>Spirurina</taxon>
        <taxon>Spiruromorpha</taxon>
        <taxon>Thelazioidea</taxon>
        <taxon>Thelaziidae</taxon>
        <taxon>Thelazia</taxon>
    </lineage>
</organism>
<feature type="compositionally biased region" description="Polar residues" evidence="4">
    <location>
        <begin position="1793"/>
        <end position="1803"/>
    </location>
</feature>
<dbReference type="SUPFAM" id="SSF47031">
    <property type="entry name" value="Second domain of FERM"/>
    <property type="match status" value="1"/>
</dbReference>
<name>A0A0N5D227_THECL</name>
<feature type="compositionally biased region" description="Polar residues" evidence="4">
    <location>
        <begin position="1072"/>
        <end position="1081"/>
    </location>
</feature>
<dbReference type="PROSITE" id="PS00661">
    <property type="entry name" value="FERM_2"/>
    <property type="match status" value="1"/>
</dbReference>
<dbReference type="Gene3D" id="2.30.29.30">
    <property type="entry name" value="Pleckstrin-homology domain (PH domain)/Phosphotyrosine-binding domain (PTB)"/>
    <property type="match status" value="1"/>
</dbReference>
<dbReference type="SMART" id="SM01196">
    <property type="entry name" value="FERM_C"/>
    <property type="match status" value="1"/>
</dbReference>
<evidence type="ECO:0000313" key="8">
    <source>
        <dbReference type="WBParaSite" id="TCLT_0000692101-mRNA-1"/>
    </source>
</evidence>
<dbReference type="Proteomes" id="UP000276776">
    <property type="component" value="Unassembled WGS sequence"/>
</dbReference>
<dbReference type="PRINTS" id="PR00935">
    <property type="entry name" value="BAND41"/>
</dbReference>
<feature type="compositionally biased region" description="Polar residues" evidence="4">
    <location>
        <begin position="2219"/>
        <end position="2243"/>
    </location>
</feature>
<dbReference type="PANTHER" id="PTHR23280:SF27">
    <property type="entry name" value="TYROSINE-PROTEIN PHOSPHATASE NON-RECEPTOR TYPE"/>
    <property type="match status" value="1"/>
</dbReference>
<dbReference type="STRING" id="103827.A0A0N5D227"/>
<dbReference type="GO" id="GO:0005912">
    <property type="term" value="C:adherens junction"/>
    <property type="evidence" value="ECO:0007669"/>
    <property type="project" value="UniProtKB-SubCell"/>
</dbReference>
<dbReference type="WBParaSite" id="TCLT_0000692101-mRNA-1">
    <property type="protein sequence ID" value="TCLT_0000692101-mRNA-1"/>
    <property type="gene ID" value="TCLT_0000692101"/>
</dbReference>
<dbReference type="InterPro" id="IPR018980">
    <property type="entry name" value="FERM_PH-like_C"/>
</dbReference>
<feature type="compositionally biased region" description="Basic and acidic residues" evidence="4">
    <location>
        <begin position="1565"/>
        <end position="1576"/>
    </location>
</feature>
<dbReference type="InterPro" id="IPR019749">
    <property type="entry name" value="Band_41_domain"/>
</dbReference>
<proteinExistence type="predicted"/>
<reference evidence="6 7" key="2">
    <citation type="submission" date="2018-11" db="EMBL/GenBank/DDBJ databases">
        <authorList>
            <consortium name="Pathogen Informatics"/>
        </authorList>
    </citation>
    <scope>NUCLEOTIDE SEQUENCE [LARGE SCALE GENOMIC DNA]</scope>
</reference>
<dbReference type="InterPro" id="IPR035963">
    <property type="entry name" value="FERM_2"/>
</dbReference>
<reference evidence="8" key="1">
    <citation type="submission" date="2017-02" db="UniProtKB">
        <authorList>
            <consortium name="WormBaseParasite"/>
        </authorList>
    </citation>
    <scope>IDENTIFICATION</scope>
</reference>
<evidence type="ECO:0000313" key="6">
    <source>
        <dbReference type="EMBL" id="VDN04314.1"/>
    </source>
</evidence>
<gene>
    <name evidence="6" type="ORF">TCLT_LOCUS6910</name>
</gene>
<dbReference type="InterPro" id="IPR000798">
    <property type="entry name" value="Ez/rad/moesin-like"/>
</dbReference>
<dbReference type="OMA" id="IHEYSAV"/>
<sequence length="2493" mass="279906">MGKNAKEGNTSGKLQTMEENACRDPTQQPATVHFLDSTKHIFYVPVVAMNKYFHAINYYYLLLAFTPLCSTGGKDLRIHFFQLIEHFFCGAVQKQLLFMKVFSVQKRAEGSELFDKVAEFLNLTEKDYFALSFTDCDGDQHWIYEDKRISKQLRGHPWDFNFGVKFYPPEPATLADDNTRHLLSLQIRKDIYTGKLPATVATHALLGSYVAQSEQGDYEPSLQYVDFLKSCRLAPLSNDTLYEKIEELHKQHKGVTSSEADFKYLEIAKKLSMYGVHFFPAKDGKGVSVQVGVCAHGIHIYRDQIRVHRFLWQNIIKIGYRHNIFIVKVKPGELEKNVSTAAFKFSDHEAVKQAWKCGVEHHTFFRLIQPEEKPHKGLLRWGSARFRYQGRTQFQSKMASQMFSSNQPIQRSQSARMTRSDESGNCLGFFDNIFVVLLASLSFIEVGAHSVPEKKLNFMKHVGSPREIYTTSFPGTDQRKGYKTMMNDEEVGYSRKIQTGEDLRKLHDGICSSSVVTSVITTTTVPISTNTITVINSVIDTHQFHDKKTVQTSSYHVSTHSHDICRGIAFSTNHLFDDGLHSQTHYGLDGISRSGPNISVLRKQEDMQFVPVEDTAVVYHPGHYEEQVAGNRTGLFLEPPVEQDDDFVLVHKPKLGVLGKIFHQSGSETDILVKEEDIEARPIRYSSNVYQPGFYRFARENKDFEVLEHGKCSDSQHVGKLKVDEEKHFKDEESTGHVSHVEKDSELSLKPLRSHEYVDSTNEKNKWPHSLPCYQQLEKSEEHYLKGNTEVGKSMIPQWTESRTRSKLHGAIKPEKEAKKIAFVHVKSGVYEEQPESRDAYELEKSAAVTELDKGVKRTTVVQVKTPIWERELAPRDSYTLGKAESVSESGKGTTAVHGNSESQSIWTGNYKSEAVELIPATEKETKKMANIHVNTPIYERQLEHTTEYEPKVSGVKKQTCVSKENSGREDRFDAPVKEIGATVPYKTSLHPKQACRLFMRAPSSPINPEAYGVPSTSYDGPLHSIKYDSGFVSLPIHEHVTIYHSGVSVDSDRNRDKLSRRKQYEKETSDKSSSNEQQDFPDSGKMTAVIVVSQSDSAVTSQAYEEKSGEKALGIDYSHQLKTGLSADFEMSKEKLYGTSHEEKNMKPFGTQGVKGENAVKNTKAILSFGKPYQKIEDDEKMRTPSATNSQESKLDYKVRRESGSSVLKDEISTSEDSKNNQPKDALTYDMLAVIKKEDNESEKLTSSLFSKQTNLAKLTASEPDQETSHTGKCKLDNVVVDTHVKTGDKVLPGYATTQVSNTSSPEMNDAESSRAPLFTYSVLGVMNSAKKEIKKMSLRKESALGPEELPEHMESNVSSETKVKDVLPVTMSTGSMPDDRLGTDGADKGTSIARETQDIMNVKPEPVSRYSVLAVVKPREMITKMSPKASTSPPEKLSQESEISFQPIHFTVKHETPQAKHLSLAYKKFKRVKHKGTVEFIAKENLDPQNYNFENTPYQGPLEVISFTEGLQFAPIHEYCTISHPAKSRVRLRKLYRQKRAPKITKVKRPLIRNVKKTAILHLNKDADRGESRDQSSSPLYELESNLEHKSSSSPEQSTAYKARVVCNKFHKKEHDSEPKKQELSFKHCLISGDAEIVEKIPVKPETYHLITMPYDGPVSRLELSDELSYTALQELVAVYHSGISYKETQRLYRRDSKSSVGSKSTSSGSSTINSRTSKSGSLTSGLSNEHKRMKKKMKAKLFLSPNERNRTGLSKGKGFFSFWRKGHDDEGTRAVRKKQKLKTSSKLQFGEQQRSPSFDSTAGHEPSVVSQDISTTAMKGSVSGSQKTVQTKENESKNTAVKLYIKNESLTISGNVEESGKHSKFSPFSFWRLSEREGKKNLKKSDFISSHKDRESEPHSQGLHSSYREADDVSSARESKKKALVYITAKGKSYESDSSDLFRSKDSSKRIAKAQESLFEDETIIEPASSSLPDSSLVSERETTHLRACTSSVVDRRKDVVSTSPETEVAYQPLRTKVSIQYDELYNVEGQKTKLHEEKDACEVLGGSADDNESSADMIEESDGKRYMAKVKVKSEESYKGKGDEQPTLVAARKEKELLGDSLTKKSSFVVKGFHLRGPNSEFEETNAIARGVSKQGVIKSIHTCTSAGLLEKDVGEVNTSEDGNEKLDVGKKIPTLRIRNEKLVESDTDSKESKKAAGKTGFFSIWRGSKRSRQQKAQNKSASSGTNDSVQLTLSSDPNTLPPGQKEVLLNANDEQCMFPVESAEVRMPAKHSYVPVYDFSYVPNFGTNIEIDSQVKQAESSEKKLVASMTVKCSGDVRQDCLETDAMNNTSTEEKERGANRFKQLFGRQVKHAERFLDTSFTQQDVSTDEKPPITDDHKQLLSRDKAFLSELTWEKSGGKSHGHLKEPITSQAKELQLATGAEIPDEPYKFTQTPPNDLDSVAHSSDLKDSRGIMQQIKRQVAQVCAVVLSLCTTCFNAFTCNELVCF</sequence>
<dbReference type="FunFam" id="2.30.29.30:FF:000002">
    <property type="entry name" value="Band 4.1-like protein 5 isoform 1"/>
    <property type="match status" value="1"/>
</dbReference>
<evidence type="ECO:0000313" key="7">
    <source>
        <dbReference type="Proteomes" id="UP000276776"/>
    </source>
</evidence>
<feature type="compositionally biased region" description="Basic and acidic residues" evidence="4">
    <location>
        <begin position="1909"/>
        <end position="1918"/>
    </location>
</feature>
<dbReference type="Pfam" id="PF00373">
    <property type="entry name" value="FERM_M"/>
    <property type="match status" value="1"/>
</dbReference>
<feature type="region of interest" description="Disordered" evidence="4">
    <location>
        <begin position="1565"/>
        <end position="1601"/>
    </location>
</feature>
<dbReference type="InterPro" id="IPR019747">
    <property type="entry name" value="FERM_CS"/>
</dbReference>
<dbReference type="SUPFAM" id="SSF50729">
    <property type="entry name" value="PH domain-like"/>
    <property type="match status" value="1"/>
</dbReference>
<feature type="region of interest" description="Disordered" evidence="4">
    <location>
        <begin position="1694"/>
        <end position="1742"/>
    </location>
</feature>
<dbReference type="SUPFAM" id="SSF54236">
    <property type="entry name" value="Ubiquitin-like"/>
    <property type="match status" value="1"/>
</dbReference>
<dbReference type="InterPro" id="IPR000299">
    <property type="entry name" value="FERM_domain"/>
</dbReference>
<feature type="region of interest" description="Disordered" evidence="4">
    <location>
        <begin position="2213"/>
        <end position="2248"/>
    </location>
</feature>
<feature type="compositionally biased region" description="Basic residues" evidence="4">
    <location>
        <begin position="1777"/>
        <end position="1786"/>
    </location>
</feature>
<evidence type="ECO:0000256" key="3">
    <source>
        <dbReference type="ARBA" id="ARBA00043944"/>
    </source>
</evidence>
<evidence type="ECO:0000256" key="1">
    <source>
        <dbReference type="ARBA" id="ARBA00004536"/>
    </source>
</evidence>
<dbReference type="Gene3D" id="3.10.20.90">
    <property type="entry name" value="Phosphatidylinositol 3-kinase Catalytic Subunit, Chain A, domain 1"/>
    <property type="match status" value="1"/>
</dbReference>
<feature type="region of interest" description="Disordered" evidence="4">
    <location>
        <begin position="1177"/>
        <end position="1225"/>
    </location>
</feature>
<dbReference type="GO" id="GO:0005856">
    <property type="term" value="C:cytoskeleton"/>
    <property type="evidence" value="ECO:0007669"/>
    <property type="project" value="TreeGrafter"/>
</dbReference>
<accession>A0A0N5D227</accession>
<dbReference type="GO" id="GO:0008092">
    <property type="term" value="F:cytoskeletal protein binding"/>
    <property type="evidence" value="ECO:0007669"/>
    <property type="project" value="InterPro"/>
</dbReference>
<dbReference type="GO" id="GO:0031032">
    <property type="term" value="P:actomyosin structure organization"/>
    <property type="evidence" value="ECO:0007669"/>
    <property type="project" value="TreeGrafter"/>
</dbReference>
<dbReference type="InterPro" id="IPR014352">
    <property type="entry name" value="FERM/acyl-CoA-bd_prot_sf"/>
</dbReference>
<evidence type="ECO:0000256" key="4">
    <source>
        <dbReference type="SAM" id="MobiDB-lite"/>
    </source>
</evidence>
<evidence type="ECO:0000256" key="2">
    <source>
        <dbReference type="ARBA" id="ARBA00022025"/>
    </source>
</evidence>
<dbReference type="PROSITE" id="PS00660">
    <property type="entry name" value="FERM_1"/>
    <property type="match status" value="1"/>
</dbReference>
<feature type="compositionally biased region" description="Polar residues" evidence="4">
    <location>
        <begin position="1811"/>
        <end position="1832"/>
    </location>
</feature>
<dbReference type="InterPro" id="IPR019748">
    <property type="entry name" value="FERM_central"/>
</dbReference>
<dbReference type="InterPro" id="IPR014847">
    <property type="entry name" value="FA"/>
</dbReference>
<dbReference type="SMART" id="SM00295">
    <property type="entry name" value="B41"/>
    <property type="match status" value="1"/>
</dbReference>
<dbReference type="PANTHER" id="PTHR23280">
    <property type="entry name" value="4.1 G PROTEIN"/>
    <property type="match status" value="1"/>
</dbReference>
<feature type="compositionally biased region" description="Basic and acidic residues" evidence="4">
    <location>
        <begin position="1051"/>
        <end position="1071"/>
    </location>
</feature>
<feature type="region of interest" description="Disordered" evidence="4">
    <location>
        <begin position="1050"/>
        <end position="1084"/>
    </location>
</feature>
<protein>
    <recommendedName>
        <fullName evidence="2">Moesin/ezrin/radixin homolog 1</fullName>
    </recommendedName>
</protein>
<evidence type="ECO:0000259" key="5">
    <source>
        <dbReference type="PROSITE" id="PS50057"/>
    </source>
</evidence>
<feature type="region of interest" description="Disordered" evidence="4">
    <location>
        <begin position="1774"/>
        <end position="1839"/>
    </location>
</feature>
<feature type="compositionally biased region" description="Basic and acidic residues" evidence="4">
    <location>
        <begin position="1885"/>
        <end position="1901"/>
    </location>
</feature>
<dbReference type="OrthoDB" id="6589456at2759"/>
<dbReference type="CDD" id="cd14473">
    <property type="entry name" value="FERM_B-lobe"/>
    <property type="match status" value="1"/>
</dbReference>
<dbReference type="Gene3D" id="1.20.80.10">
    <property type="match status" value="1"/>
</dbReference>
<feature type="compositionally biased region" description="Low complexity" evidence="4">
    <location>
        <begin position="1701"/>
        <end position="1730"/>
    </location>
</feature>
<dbReference type="PROSITE" id="PS50057">
    <property type="entry name" value="FERM_3"/>
    <property type="match status" value="1"/>
</dbReference>
<feature type="compositionally biased region" description="Basic and acidic residues" evidence="4">
    <location>
        <begin position="1194"/>
        <end position="1220"/>
    </location>
</feature>
<comment type="subcellular location">
    <subcellularLocation>
        <location evidence="1">Cell junction</location>
        <location evidence="1">Adherens junction</location>
    </subcellularLocation>
    <subcellularLocation>
        <location evidence="3">Cell projection</location>
        <location evidence="3">Rhabdomere</location>
    </subcellularLocation>
</comment>
<dbReference type="EMBL" id="UYYF01004457">
    <property type="protein sequence ID" value="VDN04314.1"/>
    <property type="molecule type" value="Genomic_DNA"/>
</dbReference>
<feature type="domain" description="FERM" evidence="5">
    <location>
        <begin position="81"/>
        <end position="369"/>
    </location>
</feature>
<dbReference type="InterPro" id="IPR029071">
    <property type="entry name" value="Ubiquitin-like_domsf"/>
</dbReference>
<dbReference type="Pfam" id="PF09380">
    <property type="entry name" value="FERM_C"/>
    <property type="match status" value="1"/>
</dbReference>
<keyword evidence="7" id="KW-1185">Reference proteome</keyword>